<dbReference type="GO" id="GO:0004560">
    <property type="term" value="F:alpha-L-fucosidase activity"/>
    <property type="evidence" value="ECO:0007669"/>
    <property type="project" value="UniProtKB-EC"/>
</dbReference>
<dbReference type="GO" id="GO:0006004">
    <property type="term" value="P:fucose metabolic process"/>
    <property type="evidence" value="ECO:0007669"/>
    <property type="project" value="InterPro"/>
</dbReference>
<evidence type="ECO:0000256" key="6">
    <source>
        <dbReference type="ARBA" id="ARBA00012662"/>
    </source>
</evidence>
<dbReference type="GO" id="GO:0016139">
    <property type="term" value="P:glycoside catabolic process"/>
    <property type="evidence" value="ECO:0007669"/>
    <property type="project" value="TreeGrafter"/>
</dbReference>
<evidence type="ECO:0000313" key="16">
    <source>
        <dbReference type="Proteomes" id="UP001374579"/>
    </source>
</evidence>
<dbReference type="AlphaFoldDB" id="A0AAN9ATA5"/>
<name>A0AAN9ATA5_9CAEN</name>
<dbReference type="Pfam" id="PF01120">
    <property type="entry name" value="Alpha_L_fucos"/>
    <property type="match status" value="1"/>
</dbReference>
<dbReference type="PIRSF" id="PIRSF001092">
    <property type="entry name" value="Alpha-L-fucosidase"/>
    <property type="match status" value="1"/>
</dbReference>
<comment type="caution">
    <text evidence="15">The sequence shown here is derived from an EMBL/GenBank/DDBJ whole genome shotgun (WGS) entry which is preliminary data.</text>
</comment>
<evidence type="ECO:0000256" key="11">
    <source>
        <dbReference type="PIRNR" id="PIRNR001092"/>
    </source>
</evidence>
<reference evidence="15 16" key="1">
    <citation type="submission" date="2024-02" db="EMBL/GenBank/DDBJ databases">
        <title>Chromosome-scale genome assembly of the rough periwinkle Littorina saxatilis.</title>
        <authorList>
            <person name="De Jode A."/>
            <person name="Faria R."/>
            <person name="Formenti G."/>
            <person name="Sims Y."/>
            <person name="Smith T.P."/>
            <person name="Tracey A."/>
            <person name="Wood J.M.D."/>
            <person name="Zagrodzka Z.B."/>
            <person name="Johannesson K."/>
            <person name="Butlin R.K."/>
            <person name="Leder E.H."/>
        </authorList>
    </citation>
    <scope>NUCLEOTIDE SEQUENCE [LARGE SCALE GENOMIC DNA]</scope>
    <source>
        <strain evidence="15">Snail1</strain>
        <tissue evidence="15">Muscle</tissue>
    </source>
</reference>
<gene>
    <name evidence="15" type="ORF">V1264_008316</name>
</gene>
<dbReference type="FunFam" id="3.20.20.80:FF:000027">
    <property type="entry name" value="Alpha-L-fucosidase"/>
    <property type="match status" value="1"/>
</dbReference>
<dbReference type="Gene3D" id="3.20.20.80">
    <property type="entry name" value="Glycosidases"/>
    <property type="match status" value="1"/>
</dbReference>
<dbReference type="InterPro" id="IPR017853">
    <property type="entry name" value="GH"/>
</dbReference>
<keyword evidence="7 11" id="KW-0732">Signal</keyword>
<dbReference type="InterPro" id="IPR057739">
    <property type="entry name" value="Glyco_hydro_29_N"/>
</dbReference>
<comment type="function">
    <text evidence="3">Alpha-L-fucosidase is responsible for hydrolyzing the alpha-1,6-linked fucose joined to the reducing-end N-acetylglucosamine of the carbohydrate moieties of glycoproteins.</text>
</comment>
<evidence type="ECO:0000256" key="1">
    <source>
        <dbReference type="ARBA" id="ARBA00000321"/>
    </source>
</evidence>
<comment type="similarity">
    <text evidence="4 11">Belongs to the glycosyl hydrolase 29 family.</text>
</comment>
<evidence type="ECO:0000256" key="12">
    <source>
        <dbReference type="PIRSR" id="PIRSR001092-1"/>
    </source>
</evidence>
<comment type="subunit">
    <text evidence="5">Homotetramer.</text>
</comment>
<dbReference type="EC" id="3.2.1.51" evidence="6"/>
<keyword evidence="8 11" id="KW-0378">Hydrolase</keyword>
<evidence type="ECO:0000256" key="8">
    <source>
        <dbReference type="ARBA" id="ARBA00022801"/>
    </source>
</evidence>
<dbReference type="GO" id="GO:0005764">
    <property type="term" value="C:lysosome"/>
    <property type="evidence" value="ECO:0007669"/>
    <property type="project" value="TreeGrafter"/>
</dbReference>
<comment type="catalytic activity">
    <reaction evidence="1">
        <text>a neolactoside IV(2)-alpha-Fuc-nLc4Cer(d18:1(4E)) + H2O = a neolactoside nLc4Cer(d18:1(4E)) + L-fucose</text>
        <dbReference type="Rhea" id="RHEA:48224"/>
        <dbReference type="ChEBI" id="CHEBI:2181"/>
        <dbReference type="ChEBI" id="CHEBI:15377"/>
        <dbReference type="ChEBI" id="CHEBI:17006"/>
        <dbReference type="ChEBI" id="CHEBI:28691"/>
    </reaction>
    <physiologicalReaction direction="left-to-right" evidence="1">
        <dbReference type="Rhea" id="RHEA:48225"/>
    </physiologicalReaction>
</comment>
<keyword evidence="16" id="KW-1185">Reference proteome</keyword>
<feature type="site" description="May be important for catalysis" evidence="12">
    <location>
        <position position="280"/>
    </location>
</feature>
<dbReference type="InterPro" id="IPR031919">
    <property type="entry name" value="Fucosidase_C"/>
</dbReference>
<dbReference type="SMART" id="SM00812">
    <property type="entry name" value="Alpha_L_fucos"/>
    <property type="match status" value="1"/>
</dbReference>
<protein>
    <recommendedName>
        <fullName evidence="6">alpha-L-fucosidase</fullName>
        <ecNumber evidence="6">3.2.1.51</ecNumber>
    </recommendedName>
</protein>
<evidence type="ECO:0000256" key="10">
    <source>
        <dbReference type="ARBA" id="ARBA00023295"/>
    </source>
</evidence>
<evidence type="ECO:0000259" key="13">
    <source>
        <dbReference type="Pfam" id="PF01120"/>
    </source>
</evidence>
<feature type="chain" id="PRO_5042674930" description="alpha-L-fucosidase" evidence="11">
    <location>
        <begin position="18"/>
        <end position="473"/>
    </location>
</feature>
<dbReference type="InterPro" id="IPR018526">
    <property type="entry name" value="Glyco_hydro_29_CS"/>
</dbReference>
<dbReference type="EMBL" id="JBAMIC010000021">
    <property type="protein sequence ID" value="KAK7092594.1"/>
    <property type="molecule type" value="Genomic_DNA"/>
</dbReference>
<evidence type="ECO:0000256" key="3">
    <source>
        <dbReference type="ARBA" id="ARBA00004071"/>
    </source>
</evidence>
<evidence type="ECO:0000256" key="2">
    <source>
        <dbReference type="ARBA" id="ARBA00000419"/>
    </source>
</evidence>
<evidence type="ECO:0000313" key="15">
    <source>
        <dbReference type="EMBL" id="KAK7092594.1"/>
    </source>
</evidence>
<dbReference type="PROSITE" id="PS00385">
    <property type="entry name" value="ALPHA_L_FUCOSIDASE"/>
    <property type="match status" value="1"/>
</dbReference>
<feature type="signal peptide" evidence="11">
    <location>
        <begin position="1"/>
        <end position="17"/>
    </location>
</feature>
<dbReference type="SUPFAM" id="SSF51445">
    <property type="entry name" value="(Trans)glycosidases"/>
    <property type="match status" value="1"/>
</dbReference>
<dbReference type="Proteomes" id="UP001374579">
    <property type="component" value="Unassembled WGS sequence"/>
</dbReference>
<dbReference type="InterPro" id="IPR016286">
    <property type="entry name" value="FUC_metazoa-typ"/>
</dbReference>
<proteinExistence type="inferred from homology"/>
<organism evidence="15 16">
    <name type="scientific">Littorina saxatilis</name>
    <dbReference type="NCBI Taxonomy" id="31220"/>
    <lineage>
        <taxon>Eukaryota</taxon>
        <taxon>Metazoa</taxon>
        <taxon>Spiralia</taxon>
        <taxon>Lophotrochozoa</taxon>
        <taxon>Mollusca</taxon>
        <taxon>Gastropoda</taxon>
        <taxon>Caenogastropoda</taxon>
        <taxon>Littorinimorpha</taxon>
        <taxon>Littorinoidea</taxon>
        <taxon>Littorinidae</taxon>
        <taxon>Littorina</taxon>
    </lineage>
</organism>
<keyword evidence="10 11" id="KW-0326">Glycosidase</keyword>
<evidence type="ECO:0000256" key="5">
    <source>
        <dbReference type="ARBA" id="ARBA00011881"/>
    </source>
</evidence>
<sequence length="473" mass="54402">MLRRIISLLLLLGACQAVHYTPDWESLDSRPLPAWYDESKVGIFIHWGVFSVPSYGSEWFWYNWKTQQLPALSFFMQENYRPNFTYADFAPQFTAEFYDPNKWADIFNASGANYIVLVTKHHEGFTNWPSKYSFNWNAMDVGPNRDLVGDLATAIRKKTKLHFGVYHSLFEWYHPLFLQDQANGFKTQDFVKSKTMPELYELVTQYKPDIVWSDGDWMASDDYFMSKNFLAWLYNESPVKDTVVVNDRWGNNTRCKHGGFWNCEDHFDPGTLLPHKWENCMTVDKYSWGFRRNTKLQDIHTMDELIEQLARTVSCGGNLLVNVGPTKYGEIAPIYEERLRQMGQWLAMNGEAIYGTKPWTFQNDTTTAGVWYTAKKSAEGNVVYAILLQWPEGNVLKLGAPQPSTETKVTLIGYKGTPFTFQKGSGGGMVINIPTITFDQMPGQWGWVLKLEGLSNQATVAPRVQDLLQKMNG</sequence>
<evidence type="ECO:0000256" key="9">
    <source>
        <dbReference type="ARBA" id="ARBA00023180"/>
    </source>
</evidence>
<dbReference type="PROSITE" id="PS51257">
    <property type="entry name" value="PROKAR_LIPOPROTEIN"/>
    <property type="match status" value="1"/>
</dbReference>
<dbReference type="PANTHER" id="PTHR10030">
    <property type="entry name" value="ALPHA-L-FUCOSIDASE"/>
    <property type="match status" value="1"/>
</dbReference>
<accession>A0AAN9ATA5</accession>
<dbReference type="InterPro" id="IPR000933">
    <property type="entry name" value="Glyco_hydro_29"/>
</dbReference>
<evidence type="ECO:0000259" key="14">
    <source>
        <dbReference type="Pfam" id="PF16757"/>
    </source>
</evidence>
<dbReference type="Pfam" id="PF16757">
    <property type="entry name" value="Fucosidase_C"/>
    <property type="match status" value="1"/>
</dbReference>
<keyword evidence="9" id="KW-0325">Glycoprotein</keyword>
<feature type="domain" description="Glycoside hydrolase family 29 N-terminal" evidence="13">
    <location>
        <begin position="16"/>
        <end position="351"/>
    </location>
</feature>
<dbReference type="PRINTS" id="PR00741">
    <property type="entry name" value="GLHYDRLASE29"/>
</dbReference>
<feature type="domain" description="Alpha-L-fucosidase C-terminal" evidence="14">
    <location>
        <begin position="362"/>
        <end position="452"/>
    </location>
</feature>
<evidence type="ECO:0000256" key="7">
    <source>
        <dbReference type="ARBA" id="ARBA00022729"/>
    </source>
</evidence>
<dbReference type="InterPro" id="IPR013780">
    <property type="entry name" value="Glyco_hydro_b"/>
</dbReference>
<dbReference type="PANTHER" id="PTHR10030:SF37">
    <property type="entry name" value="ALPHA-L-FUCOSIDASE-RELATED"/>
    <property type="match status" value="1"/>
</dbReference>
<comment type="catalytic activity">
    <reaction evidence="2">
        <text>a neolactoside IV(2)-alpha-Fuc-nLc4Cer(d18:0) + H2O = a neolactoside nLc4Cer(d18:0) + L-fucose</text>
        <dbReference type="Rhea" id="RHEA:49308"/>
        <dbReference type="ChEBI" id="CHEBI:2181"/>
        <dbReference type="ChEBI" id="CHEBI:15377"/>
        <dbReference type="ChEBI" id="CHEBI:91119"/>
        <dbReference type="ChEBI" id="CHEBI:91121"/>
    </reaction>
    <physiologicalReaction direction="left-to-right" evidence="2">
        <dbReference type="Rhea" id="RHEA:49309"/>
    </physiologicalReaction>
</comment>
<dbReference type="Gene3D" id="2.60.40.1180">
    <property type="entry name" value="Golgi alpha-mannosidase II"/>
    <property type="match status" value="1"/>
</dbReference>
<evidence type="ECO:0000256" key="4">
    <source>
        <dbReference type="ARBA" id="ARBA00007951"/>
    </source>
</evidence>
<dbReference type="FunFam" id="2.60.40.1180:FF:000013">
    <property type="entry name" value="Alpha-L-fucosidase"/>
    <property type="match status" value="1"/>
</dbReference>